<dbReference type="Proteomes" id="UP000238196">
    <property type="component" value="Unassembled WGS sequence"/>
</dbReference>
<evidence type="ECO:0000313" key="2">
    <source>
        <dbReference type="Proteomes" id="UP000238196"/>
    </source>
</evidence>
<protein>
    <submittedName>
        <fullName evidence="1">Uncharacterized protein</fullName>
    </submittedName>
</protein>
<comment type="caution">
    <text evidence="1">The sequence shown here is derived from an EMBL/GenBank/DDBJ whole genome shotgun (WGS) entry which is preliminary data.</text>
</comment>
<proteinExistence type="predicted"/>
<organism evidence="1 2">
    <name type="scientific">Proteobacteria bacterium 228</name>
    <dbReference type="NCBI Taxonomy" id="2083153"/>
    <lineage>
        <taxon>Bacteria</taxon>
        <taxon>Pseudomonadati</taxon>
        <taxon>Pseudomonadota</taxon>
    </lineage>
</organism>
<accession>A0A2S5KV72</accession>
<dbReference type="EMBL" id="PRLP01000012">
    <property type="protein sequence ID" value="PPC78618.1"/>
    <property type="molecule type" value="Genomic_DNA"/>
</dbReference>
<dbReference type="OrthoDB" id="6868893at2"/>
<sequence>MEYVNSDFTPLSIEEQMKFCSFKSYIREKDKEGEILLLYRGEEQKNVRRRLFGDQSDFETGDLFQRAFYFGEKARHFSVDHFDENREFLTGINDCSERTLEFIFKRISNVINTPERRNRVLKNTSKKFRDYFNEPRNCINFVKSINNAYTEQTKLKARDYYLYWLHIAGSPGIRIETQLVSTSVEKRIAMGFSKVNKNPKERLIFHYFIPKPFHAHAIAPWVSGHHQSVVTGCGLPTYKALGLYPRQREVAVKGALFPHFILGVELISEKRFVVNSHFREIDENDFEQVSKVGFSIDQSNFAERIFDTGYIRWGQTDLNGNFDQTDV</sequence>
<dbReference type="AlphaFoldDB" id="A0A2S5KV72"/>
<name>A0A2S5KV72_9PROT</name>
<reference evidence="1 2" key="1">
    <citation type="submission" date="2018-02" db="EMBL/GenBank/DDBJ databases">
        <title>novel marine gammaproteobacteria from coastal saline agro ecosystem.</title>
        <authorList>
            <person name="Krishnan R."/>
            <person name="Ramesh Kumar N."/>
        </authorList>
    </citation>
    <scope>NUCLEOTIDE SEQUENCE [LARGE SCALE GENOMIC DNA]</scope>
    <source>
        <strain evidence="1 2">228</strain>
    </source>
</reference>
<gene>
    <name evidence="1" type="ORF">C4K68_03670</name>
</gene>
<evidence type="ECO:0000313" key="1">
    <source>
        <dbReference type="EMBL" id="PPC78618.1"/>
    </source>
</evidence>